<dbReference type="InterPro" id="IPR036412">
    <property type="entry name" value="HAD-like_sf"/>
</dbReference>
<dbReference type="Gene3D" id="3.40.50.1000">
    <property type="entry name" value="HAD superfamily/HAD-like"/>
    <property type="match status" value="2"/>
</dbReference>
<keyword evidence="8" id="KW-1185">Reference proteome</keyword>
<dbReference type="AlphaFoldDB" id="A0A3D9VD73"/>
<dbReference type="InterPro" id="IPR023214">
    <property type="entry name" value="HAD_sf"/>
</dbReference>
<evidence type="ECO:0000313" key="7">
    <source>
        <dbReference type="EMBL" id="REF38110.1"/>
    </source>
</evidence>
<dbReference type="Proteomes" id="UP000256485">
    <property type="component" value="Unassembled WGS sequence"/>
</dbReference>
<dbReference type="EMBL" id="QTUC01000001">
    <property type="protein sequence ID" value="REF38110.1"/>
    <property type="molecule type" value="Genomic_DNA"/>
</dbReference>
<gene>
    <name evidence="7" type="ORF">DFJ64_3580</name>
</gene>
<reference evidence="7 8" key="1">
    <citation type="submission" date="2018-08" db="EMBL/GenBank/DDBJ databases">
        <title>Sequencing the genomes of 1000 actinobacteria strains.</title>
        <authorList>
            <person name="Klenk H.-P."/>
        </authorList>
    </citation>
    <scope>NUCLEOTIDE SEQUENCE [LARGE SCALE GENOMIC DNA]</scope>
    <source>
        <strain evidence="7 8">DSM 22891</strain>
    </source>
</reference>
<name>A0A3D9VD73_THECX</name>
<evidence type="ECO:0000256" key="1">
    <source>
        <dbReference type="ARBA" id="ARBA00001946"/>
    </source>
</evidence>
<feature type="region of interest" description="Disordered" evidence="6">
    <location>
        <begin position="237"/>
        <end position="266"/>
    </location>
</feature>
<comment type="cofactor">
    <cofactor evidence="1">
        <name>Mg(2+)</name>
        <dbReference type="ChEBI" id="CHEBI:18420"/>
    </cofactor>
</comment>
<evidence type="ECO:0000256" key="5">
    <source>
        <dbReference type="ARBA" id="ARBA00023277"/>
    </source>
</evidence>
<evidence type="ECO:0000256" key="6">
    <source>
        <dbReference type="SAM" id="MobiDB-lite"/>
    </source>
</evidence>
<dbReference type="PANTHER" id="PTHR46193:SF18">
    <property type="entry name" value="HEXITOL PHOSPHATASE B"/>
    <property type="match status" value="1"/>
</dbReference>
<dbReference type="GO" id="GO:0003824">
    <property type="term" value="F:catalytic activity"/>
    <property type="evidence" value="ECO:0007669"/>
    <property type="project" value="UniProtKB-ARBA"/>
</dbReference>
<comment type="similarity">
    <text evidence="2">Belongs to the HAD-like hydrolase superfamily. CbbY/CbbZ/Gph/YieH family.</text>
</comment>
<evidence type="ECO:0000256" key="3">
    <source>
        <dbReference type="ARBA" id="ARBA00022723"/>
    </source>
</evidence>
<keyword evidence="3" id="KW-0479">Metal-binding</keyword>
<dbReference type="InterPro" id="IPR051600">
    <property type="entry name" value="Beta-PGM-like"/>
</dbReference>
<protein>
    <submittedName>
        <fullName evidence="7">Beta-phosphoglucomutase-like phosphatase (HAD superfamily)</fullName>
    </submittedName>
</protein>
<keyword evidence="5" id="KW-0119">Carbohydrate metabolism</keyword>
<feature type="compositionally biased region" description="Basic and acidic residues" evidence="6">
    <location>
        <begin position="249"/>
        <end position="266"/>
    </location>
</feature>
<sequence length="294" mass="32319">MTDTPDLDRTLDLDRIGAVIFEIDGVVANTAPVHAAAWKHSLDMFLRGRCRARGVQAAPFDVQMDYLRYLDGRTVSDGVREFLASRGVDDESVDLLDDITRRQVTLFLREIGRYGVAPFRACVALVRELRDRHAATAAVSTAPIGTRVLTAAQVASLFDVRVDRSHLDGQPTTVRSGGTGQREERDLRQELEEAVLAESVRRLRLPPTQTAVVQRSLTGVRAARRLGFGLVVGVDSGPTVEVSTGPGERTSRDRPSTDRASNERELRRAGAHLVVRDLAQLDVAGRRRPLVKPV</sequence>
<proteinExistence type="inferred from homology"/>
<accession>A0A3D9VD73</accession>
<dbReference type="Gene3D" id="1.10.150.240">
    <property type="entry name" value="Putative phosphatase, domain 2"/>
    <property type="match status" value="1"/>
</dbReference>
<keyword evidence="4" id="KW-0460">Magnesium</keyword>
<comment type="caution">
    <text evidence="7">The sequence shown here is derived from an EMBL/GenBank/DDBJ whole genome shotgun (WGS) entry which is preliminary data.</text>
</comment>
<evidence type="ECO:0000256" key="4">
    <source>
        <dbReference type="ARBA" id="ARBA00022842"/>
    </source>
</evidence>
<evidence type="ECO:0000256" key="2">
    <source>
        <dbReference type="ARBA" id="ARBA00006171"/>
    </source>
</evidence>
<dbReference type="PANTHER" id="PTHR46193">
    <property type="entry name" value="6-PHOSPHOGLUCONATE PHOSPHATASE"/>
    <property type="match status" value="1"/>
</dbReference>
<dbReference type="SUPFAM" id="SSF56784">
    <property type="entry name" value="HAD-like"/>
    <property type="match status" value="1"/>
</dbReference>
<dbReference type="OrthoDB" id="9797743at2"/>
<organism evidence="7 8">
    <name type="scientific">Thermasporomyces composti</name>
    <dbReference type="NCBI Taxonomy" id="696763"/>
    <lineage>
        <taxon>Bacteria</taxon>
        <taxon>Bacillati</taxon>
        <taxon>Actinomycetota</taxon>
        <taxon>Actinomycetes</taxon>
        <taxon>Propionibacteriales</taxon>
        <taxon>Nocardioidaceae</taxon>
        <taxon>Thermasporomyces</taxon>
    </lineage>
</organism>
<evidence type="ECO:0000313" key="8">
    <source>
        <dbReference type="Proteomes" id="UP000256485"/>
    </source>
</evidence>
<dbReference type="RefSeq" id="WP_115851459.1">
    <property type="nucleotide sequence ID" value="NZ_QTUC01000001.1"/>
</dbReference>
<dbReference type="GO" id="GO:0046872">
    <property type="term" value="F:metal ion binding"/>
    <property type="evidence" value="ECO:0007669"/>
    <property type="project" value="UniProtKB-KW"/>
</dbReference>
<dbReference type="InterPro" id="IPR023198">
    <property type="entry name" value="PGP-like_dom2"/>
</dbReference>